<accession>A0A4S4LZ82</accession>
<gene>
    <name evidence="2" type="ORF">EUX98_g9054</name>
</gene>
<evidence type="ECO:0000259" key="1">
    <source>
        <dbReference type="Pfam" id="PF12697"/>
    </source>
</evidence>
<protein>
    <recommendedName>
        <fullName evidence="1">AB hydrolase-1 domain-containing protein</fullName>
    </recommendedName>
</protein>
<feature type="domain" description="AB hydrolase-1" evidence="1">
    <location>
        <begin position="52"/>
        <end position="260"/>
    </location>
</feature>
<dbReference type="SUPFAM" id="SSF53474">
    <property type="entry name" value="alpha/beta-Hydrolases"/>
    <property type="match status" value="1"/>
</dbReference>
<keyword evidence="3" id="KW-1185">Reference proteome</keyword>
<sequence>MASTTPLPTEQTSKQTTKLFIPVSNAVGDVVLCGVLEQLEPGVPTQGRKLALLLHGTMGHKDYLFLKRLALRLPMDSFRFDFRGSHESTGTFSFGGFLDEVQDLTAIVAYLTTHYGYEIDLLVAHSRGVVDAFRWMCTSEEGKNVRGFVNVSGRYRMEKIYDNMTPTERQQLDTQGFYISKAVVARKPIEIKVTEADYREFSSFDSSLVWEHFPNQTHVLTMHGLQDRTVPPFDASIYARALGARHPGTHNLFYVEEADHNFTGLSDFVVDTVLDWHRQLERGQLKGGVWQTGIRGKL</sequence>
<organism evidence="2 3">
    <name type="scientific">Antrodiella citrinella</name>
    <dbReference type="NCBI Taxonomy" id="2447956"/>
    <lineage>
        <taxon>Eukaryota</taxon>
        <taxon>Fungi</taxon>
        <taxon>Dikarya</taxon>
        <taxon>Basidiomycota</taxon>
        <taxon>Agaricomycotina</taxon>
        <taxon>Agaricomycetes</taxon>
        <taxon>Polyporales</taxon>
        <taxon>Steccherinaceae</taxon>
        <taxon>Antrodiella</taxon>
    </lineage>
</organism>
<dbReference type="EMBL" id="SGPM01000626">
    <property type="protein sequence ID" value="THH17825.1"/>
    <property type="molecule type" value="Genomic_DNA"/>
</dbReference>
<proteinExistence type="predicted"/>
<reference evidence="2 3" key="1">
    <citation type="submission" date="2019-02" db="EMBL/GenBank/DDBJ databases">
        <title>Genome sequencing of the rare red list fungi Antrodiella citrinella (Flaviporus citrinellus).</title>
        <authorList>
            <person name="Buettner E."/>
            <person name="Kellner H."/>
        </authorList>
    </citation>
    <scope>NUCLEOTIDE SEQUENCE [LARGE SCALE GENOMIC DNA]</scope>
    <source>
        <strain evidence="2 3">DSM 108506</strain>
    </source>
</reference>
<dbReference type="Proteomes" id="UP000308730">
    <property type="component" value="Unassembled WGS sequence"/>
</dbReference>
<name>A0A4S4LZ82_9APHY</name>
<dbReference type="Gene3D" id="3.40.50.1820">
    <property type="entry name" value="alpha/beta hydrolase"/>
    <property type="match status" value="1"/>
</dbReference>
<comment type="caution">
    <text evidence="2">The sequence shown here is derived from an EMBL/GenBank/DDBJ whole genome shotgun (WGS) entry which is preliminary data.</text>
</comment>
<dbReference type="OrthoDB" id="9988524at2759"/>
<dbReference type="InterPro" id="IPR000073">
    <property type="entry name" value="AB_hydrolase_1"/>
</dbReference>
<evidence type="ECO:0000313" key="2">
    <source>
        <dbReference type="EMBL" id="THH17825.1"/>
    </source>
</evidence>
<dbReference type="Pfam" id="PF12697">
    <property type="entry name" value="Abhydrolase_6"/>
    <property type="match status" value="1"/>
</dbReference>
<dbReference type="AlphaFoldDB" id="A0A4S4LZ82"/>
<dbReference type="InterPro" id="IPR029058">
    <property type="entry name" value="AB_hydrolase_fold"/>
</dbReference>
<evidence type="ECO:0000313" key="3">
    <source>
        <dbReference type="Proteomes" id="UP000308730"/>
    </source>
</evidence>